<comment type="caution">
    <text evidence="2">The sequence shown here is derived from an EMBL/GenBank/DDBJ whole genome shotgun (WGS) entry which is preliminary data.</text>
</comment>
<name>A0A8S1DE42_9INSE</name>
<evidence type="ECO:0000313" key="2">
    <source>
        <dbReference type="EMBL" id="CAB3380794.1"/>
    </source>
</evidence>
<gene>
    <name evidence="2" type="ORF">CLODIP_2_CD02483</name>
</gene>
<protein>
    <submittedName>
        <fullName evidence="2">Uncharacterized protein</fullName>
    </submittedName>
</protein>
<dbReference type="Proteomes" id="UP000494165">
    <property type="component" value="Unassembled WGS sequence"/>
</dbReference>
<feature type="region of interest" description="Disordered" evidence="1">
    <location>
        <begin position="1"/>
        <end position="35"/>
    </location>
</feature>
<accession>A0A8S1DE42</accession>
<dbReference type="AlphaFoldDB" id="A0A8S1DE42"/>
<proteinExistence type="predicted"/>
<evidence type="ECO:0000256" key="1">
    <source>
        <dbReference type="SAM" id="MobiDB-lite"/>
    </source>
</evidence>
<sequence>MESRSLDQSVVKESIDGETKRSSKKIESDHKNSEYSKDVQIAWRKDPRTELKALSVHNVMPIASSAKEFWAFGLLTRILLTLIRLE</sequence>
<keyword evidence="3" id="KW-1185">Reference proteome</keyword>
<evidence type="ECO:0000313" key="3">
    <source>
        <dbReference type="Proteomes" id="UP000494165"/>
    </source>
</evidence>
<dbReference type="EMBL" id="CADEPI010000217">
    <property type="protein sequence ID" value="CAB3380794.1"/>
    <property type="molecule type" value="Genomic_DNA"/>
</dbReference>
<reference evidence="2 3" key="1">
    <citation type="submission" date="2020-04" db="EMBL/GenBank/DDBJ databases">
        <authorList>
            <person name="Alioto T."/>
            <person name="Alioto T."/>
            <person name="Gomez Garrido J."/>
        </authorList>
    </citation>
    <scope>NUCLEOTIDE SEQUENCE [LARGE SCALE GENOMIC DNA]</scope>
</reference>
<organism evidence="2 3">
    <name type="scientific">Cloeon dipterum</name>
    <dbReference type="NCBI Taxonomy" id="197152"/>
    <lineage>
        <taxon>Eukaryota</taxon>
        <taxon>Metazoa</taxon>
        <taxon>Ecdysozoa</taxon>
        <taxon>Arthropoda</taxon>
        <taxon>Hexapoda</taxon>
        <taxon>Insecta</taxon>
        <taxon>Pterygota</taxon>
        <taxon>Palaeoptera</taxon>
        <taxon>Ephemeroptera</taxon>
        <taxon>Pisciforma</taxon>
        <taxon>Baetidae</taxon>
        <taxon>Cloeon</taxon>
    </lineage>
</organism>
<feature type="compositionally biased region" description="Basic and acidic residues" evidence="1">
    <location>
        <begin position="13"/>
        <end position="35"/>
    </location>
</feature>